<keyword evidence="4" id="KW-1185">Reference proteome</keyword>
<feature type="transmembrane region" description="Helical" evidence="2">
    <location>
        <begin position="16"/>
        <end position="40"/>
    </location>
</feature>
<organism evidence="3 4">
    <name type="scientific">Sporolactobacillus spathodeae</name>
    <dbReference type="NCBI Taxonomy" id="1465502"/>
    <lineage>
        <taxon>Bacteria</taxon>
        <taxon>Bacillati</taxon>
        <taxon>Bacillota</taxon>
        <taxon>Bacilli</taxon>
        <taxon>Bacillales</taxon>
        <taxon>Sporolactobacillaceae</taxon>
        <taxon>Sporolactobacillus</taxon>
    </lineage>
</organism>
<gene>
    <name evidence="3" type="ORF">JOC27_000845</name>
</gene>
<evidence type="ECO:0000313" key="4">
    <source>
        <dbReference type="Proteomes" id="UP000823201"/>
    </source>
</evidence>
<dbReference type="RefSeq" id="WP_205005740.1">
    <property type="nucleotide sequence ID" value="NZ_CBCRXA010000004.1"/>
</dbReference>
<feature type="compositionally biased region" description="Low complexity" evidence="1">
    <location>
        <begin position="225"/>
        <end position="234"/>
    </location>
</feature>
<accession>A0ABS2Q8V8</accession>
<feature type="region of interest" description="Disordered" evidence="1">
    <location>
        <begin position="215"/>
        <end position="254"/>
    </location>
</feature>
<comment type="caution">
    <text evidence="3">The sequence shown here is derived from an EMBL/GenBank/DDBJ whole genome shotgun (WGS) entry which is preliminary data.</text>
</comment>
<keyword evidence="2" id="KW-0472">Membrane</keyword>
<keyword evidence="2" id="KW-0812">Transmembrane</keyword>
<name>A0ABS2Q8V8_9BACL</name>
<proteinExistence type="predicted"/>
<dbReference type="Gene3D" id="2.160.10.10">
    <property type="entry name" value="Hexapeptide repeat proteins"/>
    <property type="match status" value="1"/>
</dbReference>
<sequence>MMKLVKQICQSNESGYALLIVMLVISFLMIASLSLMGVSYSHSQQITHEQYRVQATDVAEMGMKNFSTNLNTQLMNLSNDLNSGKTTIDTNDSNDPTNSMTIEGQITNKIESIAQSINANTSLSALQNHPSNNLTVQAVDPATITGLTEPGNVPFKITSSGVVNGVNRQVSQMIVISYTKKVNTTTGDSDGTGINVPNDFNGSLTMGNSQNRYLLQYVDNPPPSSSEVSISQSSEPEDTPPNVSGDATPAAPDYSSKLEGLVDQWNSFFTKLMNNNLLRADNIYLDNQTTRCYKPVINANLDNLMTTKILPQFSAHQLQLPSSANNFTLIQSGAINGSQKVSKDLANNASYNQDVNFAQGVQVNQNSGFNDNVSVKGMTQFTKGVSSEVRGNLTVKGDLLVGSNATVTFNGDVNVSGSVVILPGAKVTFGSDSTNTLWVGKSFWTTDGSEVTVNSNSEITNDFISRPSSQTTFKGNVNAGRNFFIYPWSNTEFLGDCWINGDEYGWFGGSVKFAKNVYFGGSIYRSFLFSGSDSYNGYVYINGSLNDTDFLSALNSSTFERTVFVRKNAYVNEMNGALNFTHGLVVAGNANLNGGERLVWGNLSATLLNGTININPIHQGDNTSTSPVTTTTYNVSLNATFSSPDYTYATAPDSK</sequence>
<keyword evidence="2" id="KW-1133">Transmembrane helix</keyword>
<evidence type="ECO:0000313" key="3">
    <source>
        <dbReference type="EMBL" id="MBM7657402.1"/>
    </source>
</evidence>
<dbReference type="EMBL" id="JAFBEV010000005">
    <property type="protein sequence ID" value="MBM7657402.1"/>
    <property type="molecule type" value="Genomic_DNA"/>
</dbReference>
<protein>
    <recommendedName>
        <fullName evidence="5">Type 4 fimbrial biogenesis protein PilX N-terminal domain-containing protein</fullName>
    </recommendedName>
</protein>
<evidence type="ECO:0000256" key="1">
    <source>
        <dbReference type="SAM" id="MobiDB-lite"/>
    </source>
</evidence>
<dbReference type="Proteomes" id="UP000823201">
    <property type="component" value="Unassembled WGS sequence"/>
</dbReference>
<evidence type="ECO:0000256" key="2">
    <source>
        <dbReference type="SAM" id="Phobius"/>
    </source>
</evidence>
<evidence type="ECO:0008006" key="5">
    <source>
        <dbReference type="Google" id="ProtNLM"/>
    </source>
</evidence>
<reference evidence="3 4" key="1">
    <citation type="submission" date="2021-01" db="EMBL/GenBank/DDBJ databases">
        <title>Genomic Encyclopedia of Type Strains, Phase IV (KMG-IV): sequencing the most valuable type-strain genomes for metagenomic binning, comparative biology and taxonomic classification.</title>
        <authorList>
            <person name="Goeker M."/>
        </authorList>
    </citation>
    <scope>NUCLEOTIDE SEQUENCE [LARGE SCALE GENOMIC DNA]</scope>
    <source>
        <strain evidence="3 4">DSM 100968</strain>
    </source>
</reference>